<dbReference type="InterPro" id="IPR050498">
    <property type="entry name" value="Ycf3"/>
</dbReference>
<evidence type="ECO:0000256" key="8">
    <source>
        <dbReference type="ARBA" id="ARBA00023288"/>
    </source>
</evidence>
<reference evidence="11 12" key="1">
    <citation type="submission" date="2015-02" db="EMBL/GenBank/DDBJ databases">
        <title>Whole genome shotgun sequencing of cultured foodborne pathogen.</title>
        <authorList>
            <person name="Timme R."/>
            <person name="Allard M.W."/>
            <person name="Strain E."/>
            <person name="Evans P.S."/>
            <person name="Brown E."/>
        </authorList>
    </citation>
    <scope>NUCLEOTIDE SEQUENCE [LARGE SCALE GENOMIC DNA]</scope>
    <source>
        <strain evidence="11 12">GCSL-TSO-24</strain>
    </source>
</reference>
<evidence type="ECO:0000256" key="10">
    <source>
        <dbReference type="PROSITE-ProRule" id="PRU00339"/>
    </source>
</evidence>
<comment type="subcellular location">
    <subcellularLocation>
        <location evidence="9">Cell membrane</location>
    </subcellularLocation>
</comment>
<keyword evidence="7" id="KW-0564">Palmitate</keyword>
<dbReference type="InterPro" id="IPR019734">
    <property type="entry name" value="TPR_rpt"/>
</dbReference>
<dbReference type="NCBIfam" id="NF008391">
    <property type="entry name" value="PRK11189.1"/>
    <property type="match status" value="1"/>
</dbReference>
<dbReference type="SMART" id="SM00028">
    <property type="entry name" value="TPR"/>
    <property type="match status" value="3"/>
</dbReference>
<comment type="subunit">
    <text evidence="9">Homodimer.</text>
</comment>
<dbReference type="PATRIC" id="fig|582.24.peg.2605"/>
<protein>
    <recommendedName>
        <fullName evidence="1 9">Lipoprotein NlpI</fullName>
    </recommendedName>
</protein>
<feature type="repeat" description="TPR" evidence="10">
    <location>
        <begin position="241"/>
        <end position="274"/>
    </location>
</feature>
<comment type="caution">
    <text evidence="11">The sequence shown here is derived from an EMBL/GenBank/DDBJ whole genome shotgun (WGS) entry which is preliminary data.</text>
</comment>
<evidence type="ECO:0000256" key="4">
    <source>
        <dbReference type="ARBA" id="ARBA00022737"/>
    </source>
</evidence>
<evidence type="ECO:0000256" key="9">
    <source>
        <dbReference type="PIRNR" id="PIRNR004654"/>
    </source>
</evidence>
<keyword evidence="2 9" id="KW-1003">Cell membrane</keyword>
<organism evidence="11 12">
    <name type="scientific">Morganella morganii</name>
    <name type="common">Proteus morganii</name>
    <dbReference type="NCBI Taxonomy" id="582"/>
    <lineage>
        <taxon>Bacteria</taxon>
        <taxon>Pseudomonadati</taxon>
        <taxon>Pseudomonadota</taxon>
        <taxon>Gammaproteobacteria</taxon>
        <taxon>Enterobacterales</taxon>
        <taxon>Morganellaceae</taxon>
        <taxon>Morganella</taxon>
    </lineage>
</organism>
<dbReference type="Gene3D" id="1.25.40.10">
    <property type="entry name" value="Tetratricopeptide repeat domain"/>
    <property type="match status" value="1"/>
</dbReference>
<dbReference type="GO" id="GO:0046813">
    <property type="term" value="P:receptor-mediated virion attachment to host cell"/>
    <property type="evidence" value="ECO:0007669"/>
    <property type="project" value="TreeGrafter"/>
</dbReference>
<dbReference type="Pfam" id="PF13432">
    <property type="entry name" value="TPR_16"/>
    <property type="match status" value="1"/>
</dbReference>
<evidence type="ECO:0000313" key="11">
    <source>
        <dbReference type="EMBL" id="KJF78113.1"/>
    </source>
</evidence>
<keyword evidence="8 11" id="KW-0449">Lipoprotein</keyword>
<feature type="repeat" description="TPR" evidence="10">
    <location>
        <begin position="103"/>
        <end position="136"/>
    </location>
</feature>
<evidence type="ECO:0000256" key="2">
    <source>
        <dbReference type="ARBA" id="ARBA00022475"/>
    </source>
</evidence>
<evidence type="ECO:0000313" key="12">
    <source>
        <dbReference type="Proteomes" id="UP000032582"/>
    </source>
</evidence>
<evidence type="ECO:0000256" key="6">
    <source>
        <dbReference type="ARBA" id="ARBA00023136"/>
    </source>
</evidence>
<dbReference type="InterPro" id="IPR023605">
    <property type="entry name" value="Lipoprotein_NlpI"/>
</dbReference>
<dbReference type="Pfam" id="PF13181">
    <property type="entry name" value="TPR_8"/>
    <property type="match status" value="1"/>
</dbReference>
<dbReference type="PIRSF" id="PIRSF004654">
    <property type="entry name" value="NlpI"/>
    <property type="match status" value="1"/>
</dbReference>
<keyword evidence="4" id="KW-0677">Repeat</keyword>
<dbReference type="GO" id="GO:0009279">
    <property type="term" value="C:cell outer membrane"/>
    <property type="evidence" value="ECO:0007669"/>
    <property type="project" value="TreeGrafter"/>
</dbReference>
<dbReference type="InterPro" id="IPR011990">
    <property type="entry name" value="TPR-like_helical_dom_sf"/>
</dbReference>
<dbReference type="PANTHER" id="PTHR44858:SF1">
    <property type="entry name" value="UDP-N-ACETYLGLUCOSAMINE--PEPTIDE N-ACETYLGLUCOSAMINYLTRANSFERASE SPINDLY-RELATED"/>
    <property type="match status" value="1"/>
</dbReference>
<dbReference type="PROSITE" id="PS50005">
    <property type="entry name" value="TPR"/>
    <property type="match status" value="2"/>
</dbReference>
<sequence>MTSGVGNEFFLRWWSIAAIIFIAGCSSGKNWHSGDLLAVPLQPSLQQEVILARMEQILASRSLTEDEYAQLLYQRGVLYDSLGLRALARNDFTVALSMRPDIPEIFNYLGIYFTQAGNFDAAYEAYDSVLELDPTYNYARMNRGIALYYGGRYPVARDDLLAFYQDDPNDPFRSLWLYLVDKEIDPKKALTDLRQRYQQAKGGQWGWNIAEFYLGDISEKTLLDRLKEFSTDNTSLAEHLSETYFYLGKYYLSLGDTDSAETLFKLTVANNAHNFVEHRYALLELALLGDEEQDLTDSDPQ</sequence>
<dbReference type="SUPFAM" id="SSF48452">
    <property type="entry name" value="TPR-like"/>
    <property type="match status" value="1"/>
</dbReference>
<name>A0A0D8LBJ5_MORMO</name>
<proteinExistence type="predicted"/>
<dbReference type="PANTHER" id="PTHR44858">
    <property type="entry name" value="TETRATRICOPEPTIDE REPEAT PROTEIN 6"/>
    <property type="match status" value="1"/>
</dbReference>
<dbReference type="EMBL" id="JZSH01000075">
    <property type="protein sequence ID" value="KJF78113.1"/>
    <property type="molecule type" value="Genomic_DNA"/>
</dbReference>
<keyword evidence="6 9" id="KW-0472">Membrane</keyword>
<evidence type="ECO:0000256" key="1">
    <source>
        <dbReference type="ARBA" id="ARBA00018294"/>
    </source>
</evidence>
<evidence type="ECO:0000256" key="7">
    <source>
        <dbReference type="ARBA" id="ARBA00023139"/>
    </source>
</evidence>
<keyword evidence="5 10" id="KW-0802">TPR repeat</keyword>
<dbReference type="GO" id="GO:0005886">
    <property type="term" value="C:plasma membrane"/>
    <property type="evidence" value="ECO:0007669"/>
    <property type="project" value="UniProtKB-SubCell"/>
</dbReference>
<gene>
    <name evidence="11" type="ORF">UA45_08350</name>
</gene>
<comment type="function">
    <text evidence="9">May be involved in cell division.</text>
</comment>
<keyword evidence="3" id="KW-0732">Signal</keyword>
<dbReference type="AlphaFoldDB" id="A0A0D8LBJ5"/>
<evidence type="ECO:0000256" key="3">
    <source>
        <dbReference type="ARBA" id="ARBA00022729"/>
    </source>
</evidence>
<dbReference type="Proteomes" id="UP000032582">
    <property type="component" value="Unassembled WGS sequence"/>
</dbReference>
<evidence type="ECO:0000256" key="5">
    <source>
        <dbReference type="ARBA" id="ARBA00022803"/>
    </source>
</evidence>
<accession>A0A0D8LBJ5</accession>